<keyword evidence="3" id="KW-1185">Reference proteome</keyword>
<dbReference type="EMBL" id="DS469678">
    <property type="protein sequence ID" value="EDO36125.1"/>
    <property type="molecule type" value="Genomic_DNA"/>
</dbReference>
<sequence>PPPFSLLTATLVCFMHLISPPPPLFNTNCPFGRLYAPKINLPFLHYYNF</sequence>
<feature type="chain" id="PRO_5002712111" evidence="1">
    <location>
        <begin position="21"/>
        <end position="49"/>
    </location>
</feature>
<accession>A7SJI7</accession>
<dbReference type="InParanoid" id="A7SJI7"/>
<evidence type="ECO:0000313" key="3">
    <source>
        <dbReference type="Proteomes" id="UP000001593"/>
    </source>
</evidence>
<reference evidence="2 3" key="1">
    <citation type="journal article" date="2007" name="Science">
        <title>Sea anemone genome reveals ancestral eumetazoan gene repertoire and genomic organization.</title>
        <authorList>
            <person name="Putnam N.H."/>
            <person name="Srivastava M."/>
            <person name="Hellsten U."/>
            <person name="Dirks B."/>
            <person name="Chapman J."/>
            <person name="Salamov A."/>
            <person name="Terry A."/>
            <person name="Shapiro H."/>
            <person name="Lindquist E."/>
            <person name="Kapitonov V.V."/>
            <person name="Jurka J."/>
            <person name="Genikhovich G."/>
            <person name="Grigoriev I.V."/>
            <person name="Lucas S.M."/>
            <person name="Steele R.E."/>
            <person name="Finnerty J.R."/>
            <person name="Technau U."/>
            <person name="Martindale M.Q."/>
            <person name="Rokhsar D.S."/>
        </authorList>
    </citation>
    <scope>NUCLEOTIDE SEQUENCE [LARGE SCALE GENOMIC DNA]</scope>
    <source>
        <strain evidence="3">CH2 X CH6</strain>
    </source>
</reference>
<feature type="signal peptide" evidence="1">
    <location>
        <begin position="1"/>
        <end position="20"/>
    </location>
</feature>
<dbReference type="Proteomes" id="UP000001593">
    <property type="component" value="Unassembled WGS sequence"/>
</dbReference>
<proteinExistence type="predicted"/>
<dbReference type="HOGENOM" id="CLU_3147476_0_0_1"/>
<organism evidence="2 3">
    <name type="scientific">Nematostella vectensis</name>
    <name type="common">Starlet sea anemone</name>
    <dbReference type="NCBI Taxonomy" id="45351"/>
    <lineage>
        <taxon>Eukaryota</taxon>
        <taxon>Metazoa</taxon>
        <taxon>Cnidaria</taxon>
        <taxon>Anthozoa</taxon>
        <taxon>Hexacorallia</taxon>
        <taxon>Actiniaria</taxon>
        <taxon>Edwardsiidae</taxon>
        <taxon>Nematostella</taxon>
    </lineage>
</organism>
<keyword evidence="1" id="KW-0732">Signal</keyword>
<feature type="non-terminal residue" evidence="2">
    <location>
        <position position="1"/>
    </location>
</feature>
<evidence type="ECO:0000256" key="1">
    <source>
        <dbReference type="SAM" id="SignalP"/>
    </source>
</evidence>
<dbReference type="AlphaFoldDB" id="A7SJI7"/>
<gene>
    <name evidence="2" type="ORF">NEMVEDRAFT_v1g120581</name>
</gene>
<name>A7SJI7_NEMVE</name>
<evidence type="ECO:0000313" key="2">
    <source>
        <dbReference type="EMBL" id="EDO36125.1"/>
    </source>
</evidence>
<protein>
    <submittedName>
        <fullName evidence="2">Uncharacterized protein</fullName>
    </submittedName>
</protein>